<protein>
    <submittedName>
        <fullName evidence="2">Alpha/beta hydrolase fold-1</fullName>
    </submittedName>
</protein>
<dbReference type="InterPro" id="IPR052897">
    <property type="entry name" value="Sec-Metab_Biosynth_Hydrolase"/>
</dbReference>
<dbReference type="Pfam" id="PF12697">
    <property type="entry name" value="Abhydrolase_6"/>
    <property type="match status" value="1"/>
</dbReference>
<evidence type="ECO:0000313" key="2">
    <source>
        <dbReference type="EMBL" id="KAL2851045.1"/>
    </source>
</evidence>
<gene>
    <name evidence="2" type="ORF">BJY01DRAFT_261079</name>
</gene>
<dbReference type="PANTHER" id="PTHR37017:SF11">
    <property type="entry name" value="ESTERASE_LIPASE_THIOESTERASE DOMAIN-CONTAINING PROTEIN"/>
    <property type="match status" value="1"/>
</dbReference>
<dbReference type="Proteomes" id="UP001610446">
    <property type="component" value="Unassembled WGS sequence"/>
</dbReference>
<dbReference type="InterPro" id="IPR029058">
    <property type="entry name" value="AB_hydrolase_fold"/>
</dbReference>
<dbReference type="SUPFAM" id="SSF53474">
    <property type="entry name" value="alpha/beta-Hydrolases"/>
    <property type="match status" value="1"/>
</dbReference>
<dbReference type="PANTHER" id="PTHR37017">
    <property type="entry name" value="AB HYDROLASE-1 DOMAIN-CONTAINING PROTEIN-RELATED"/>
    <property type="match status" value="1"/>
</dbReference>
<proteinExistence type="predicted"/>
<name>A0ABR4KFI6_9EURO</name>
<dbReference type="Gene3D" id="3.40.50.1820">
    <property type="entry name" value="alpha/beta hydrolase"/>
    <property type="match status" value="1"/>
</dbReference>
<dbReference type="EMBL" id="JBFXLU010000032">
    <property type="protein sequence ID" value="KAL2851045.1"/>
    <property type="molecule type" value="Genomic_DNA"/>
</dbReference>
<dbReference type="GO" id="GO:0016787">
    <property type="term" value="F:hydrolase activity"/>
    <property type="evidence" value="ECO:0007669"/>
    <property type="project" value="UniProtKB-KW"/>
</dbReference>
<keyword evidence="2" id="KW-0378">Hydrolase</keyword>
<feature type="domain" description="AB hydrolase-1" evidence="1">
    <location>
        <begin position="6"/>
        <end position="237"/>
    </location>
</feature>
<accession>A0ABR4KFI6</accession>
<organism evidence="2 3">
    <name type="scientific">Aspergillus pseudoustus</name>
    <dbReference type="NCBI Taxonomy" id="1810923"/>
    <lineage>
        <taxon>Eukaryota</taxon>
        <taxon>Fungi</taxon>
        <taxon>Dikarya</taxon>
        <taxon>Ascomycota</taxon>
        <taxon>Pezizomycotina</taxon>
        <taxon>Eurotiomycetes</taxon>
        <taxon>Eurotiomycetidae</taxon>
        <taxon>Eurotiales</taxon>
        <taxon>Aspergillaceae</taxon>
        <taxon>Aspergillus</taxon>
        <taxon>Aspergillus subgen. Nidulantes</taxon>
    </lineage>
</organism>
<evidence type="ECO:0000259" key="1">
    <source>
        <dbReference type="Pfam" id="PF12697"/>
    </source>
</evidence>
<evidence type="ECO:0000313" key="3">
    <source>
        <dbReference type="Proteomes" id="UP001610446"/>
    </source>
</evidence>
<keyword evidence="3" id="KW-1185">Reference proteome</keyword>
<dbReference type="InterPro" id="IPR000073">
    <property type="entry name" value="AB_hydrolase_1"/>
</dbReference>
<sequence length="246" mass="26760">MAQLTIVFVPGAFHTAEYYDPVRALLETNGYPTTAVALPSIGSTSSMADDAAAIRAVTSNLADEGRRIVLVMHSYGGIPGTESAKDLGWNVRQKEGKPGGIIALVYVAAYFVKKGISVMSAWWKEEIPPFLSFKDGLVIYEKTAALANFYDDVPPSLHPEDWISRLKPHSMASWEGELSYEAYRDIPTTYLFCTNDMSMPVEIQRKAVSDMENEITTVTCDSGHSPMLSMPGVVADVIVKAAGGEV</sequence>
<reference evidence="2 3" key="1">
    <citation type="submission" date="2024-07" db="EMBL/GenBank/DDBJ databases">
        <title>Section-level genome sequencing and comparative genomics of Aspergillus sections Usti and Cavernicolus.</title>
        <authorList>
            <consortium name="Lawrence Berkeley National Laboratory"/>
            <person name="Nybo J.L."/>
            <person name="Vesth T.C."/>
            <person name="Theobald S."/>
            <person name="Frisvad J.C."/>
            <person name="Larsen T.O."/>
            <person name="Kjaerboelling I."/>
            <person name="Rothschild-Mancinelli K."/>
            <person name="Lyhne E.K."/>
            <person name="Kogle M.E."/>
            <person name="Barry K."/>
            <person name="Clum A."/>
            <person name="Na H."/>
            <person name="Ledsgaard L."/>
            <person name="Lin J."/>
            <person name="Lipzen A."/>
            <person name="Kuo A."/>
            <person name="Riley R."/>
            <person name="Mondo S."/>
            <person name="Labutti K."/>
            <person name="Haridas S."/>
            <person name="Pangalinan J."/>
            <person name="Salamov A.A."/>
            <person name="Simmons B.A."/>
            <person name="Magnuson J.K."/>
            <person name="Chen J."/>
            <person name="Drula E."/>
            <person name="Henrissat B."/>
            <person name="Wiebenga A."/>
            <person name="Lubbers R.J."/>
            <person name="Gomes A.C."/>
            <person name="Makela M.R."/>
            <person name="Stajich J."/>
            <person name="Grigoriev I.V."/>
            <person name="Mortensen U.H."/>
            <person name="De Vries R.P."/>
            <person name="Baker S.E."/>
            <person name="Andersen M.R."/>
        </authorList>
    </citation>
    <scope>NUCLEOTIDE SEQUENCE [LARGE SCALE GENOMIC DNA]</scope>
    <source>
        <strain evidence="2 3">CBS 123904</strain>
    </source>
</reference>
<comment type="caution">
    <text evidence="2">The sequence shown here is derived from an EMBL/GenBank/DDBJ whole genome shotgun (WGS) entry which is preliminary data.</text>
</comment>